<dbReference type="GO" id="GO:0046872">
    <property type="term" value="F:metal ion binding"/>
    <property type="evidence" value="ECO:0007669"/>
    <property type="project" value="UniProtKB-KW"/>
</dbReference>
<dbReference type="InterPro" id="IPR011993">
    <property type="entry name" value="PH-like_dom_sf"/>
</dbReference>
<keyword evidence="10" id="KW-0479">Metal-binding</keyword>
<feature type="binding site" evidence="17">
    <location>
        <position position="441"/>
    </location>
    <ligand>
        <name>ATP</name>
        <dbReference type="ChEBI" id="CHEBI:30616"/>
    </ligand>
</feature>
<dbReference type="GO" id="GO:0005524">
    <property type="term" value="F:ATP binding"/>
    <property type="evidence" value="ECO:0007669"/>
    <property type="project" value="UniProtKB-KW"/>
</dbReference>
<dbReference type="PROSITE" id="PS51374">
    <property type="entry name" value="NDPK_LIKE"/>
    <property type="match status" value="1"/>
</dbReference>
<evidence type="ECO:0000256" key="17">
    <source>
        <dbReference type="PROSITE-ProRule" id="PRU00706"/>
    </source>
</evidence>
<name>A0AAN7PNW4_9MYRT</name>
<dbReference type="GO" id="GO:0006183">
    <property type="term" value="P:GTP biosynthetic process"/>
    <property type="evidence" value="ECO:0007669"/>
    <property type="project" value="InterPro"/>
</dbReference>
<comment type="function">
    <text evidence="16">Major role in the synthesis of nucleoside triphosphates other than ATP. The ATP gamma phosphate is transferred to the NDP beta phosphate via a ping-pong mechanism, using a phosphorylated active-site intermediate. Shows the highest specificity towards GDP.</text>
</comment>
<dbReference type="GO" id="GO:0006228">
    <property type="term" value="P:UTP biosynthetic process"/>
    <property type="evidence" value="ECO:0007669"/>
    <property type="project" value="InterPro"/>
</dbReference>
<accession>A0AAN7PNW4</accession>
<keyword evidence="11" id="KW-0547">Nucleotide-binding</keyword>
<evidence type="ECO:0000256" key="13">
    <source>
        <dbReference type="ARBA" id="ARBA00022840"/>
    </source>
</evidence>
<evidence type="ECO:0000256" key="11">
    <source>
        <dbReference type="ARBA" id="ARBA00022741"/>
    </source>
</evidence>
<evidence type="ECO:0000256" key="4">
    <source>
        <dbReference type="ARBA" id="ARBA00004456"/>
    </source>
</evidence>
<dbReference type="FunFam" id="3.30.70.141:FF:000005">
    <property type="entry name" value="Nucleoside diphosphate kinase"/>
    <property type="match status" value="1"/>
</dbReference>
<evidence type="ECO:0000313" key="21">
    <source>
        <dbReference type="EMBL" id="KAK4752222.1"/>
    </source>
</evidence>
<dbReference type="CDD" id="cd04413">
    <property type="entry name" value="NDPk_I"/>
    <property type="match status" value="1"/>
</dbReference>
<dbReference type="InterPro" id="IPR034907">
    <property type="entry name" value="NDK-like_dom"/>
</dbReference>
<comment type="subcellular location">
    <subcellularLocation>
        <location evidence="5">Mitochondrion intermembrane space</location>
    </subcellularLocation>
    <subcellularLocation>
        <location evidence="4">Plastid</location>
        <location evidence="4">Chloroplast thylakoid lumen</location>
    </subcellularLocation>
</comment>
<dbReference type="GO" id="GO:0006241">
    <property type="term" value="P:CTP biosynthetic process"/>
    <property type="evidence" value="ECO:0007669"/>
    <property type="project" value="InterPro"/>
</dbReference>
<evidence type="ECO:0000256" key="2">
    <source>
        <dbReference type="ARBA" id="ARBA00000937"/>
    </source>
</evidence>
<keyword evidence="19" id="KW-0175">Coiled coil</keyword>
<evidence type="ECO:0000256" key="8">
    <source>
        <dbReference type="ARBA" id="ARBA00012966"/>
    </source>
</evidence>
<keyword evidence="13" id="KW-0067">ATP-binding</keyword>
<keyword evidence="15" id="KW-0546">Nucleotide metabolism</keyword>
<comment type="subunit">
    <text evidence="7">Homohexamer.</text>
</comment>
<dbReference type="GO" id="GO:0004550">
    <property type="term" value="F:nucleoside diphosphate kinase activity"/>
    <property type="evidence" value="ECO:0007669"/>
    <property type="project" value="UniProtKB-EC"/>
</dbReference>
<comment type="catalytic activity">
    <reaction evidence="2">
        <text>a ribonucleoside 5'-diphosphate + ATP = a ribonucleoside 5'-triphosphate + ADP</text>
        <dbReference type="Rhea" id="RHEA:18113"/>
        <dbReference type="ChEBI" id="CHEBI:30616"/>
        <dbReference type="ChEBI" id="CHEBI:57930"/>
        <dbReference type="ChEBI" id="CHEBI:61557"/>
        <dbReference type="ChEBI" id="CHEBI:456216"/>
        <dbReference type="EC" id="2.7.4.6"/>
    </reaction>
</comment>
<comment type="catalytic activity">
    <reaction evidence="1">
        <text>a 2'-deoxyribonucleoside 5'-diphosphate + ATP = a 2'-deoxyribonucleoside 5'-triphosphate + ADP</text>
        <dbReference type="Rhea" id="RHEA:44640"/>
        <dbReference type="ChEBI" id="CHEBI:30616"/>
        <dbReference type="ChEBI" id="CHEBI:61560"/>
        <dbReference type="ChEBI" id="CHEBI:73316"/>
        <dbReference type="ChEBI" id="CHEBI:456216"/>
        <dbReference type="EC" id="2.7.4.6"/>
    </reaction>
</comment>
<organism evidence="21 22">
    <name type="scientific">Trapa incisa</name>
    <dbReference type="NCBI Taxonomy" id="236973"/>
    <lineage>
        <taxon>Eukaryota</taxon>
        <taxon>Viridiplantae</taxon>
        <taxon>Streptophyta</taxon>
        <taxon>Embryophyta</taxon>
        <taxon>Tracheophyta</taxon>
        <taxon>Spermatophyta</taxon>
        <taxon>Magnoliopsida</taxon>
        <taxon>eudicotyledons</taxon>
        <taxon>Gunneridae</taxon>
        <taxon>Pentapetalae</taxon>
        <taxon>rosids</taxon>
        <taxon>malvids</taxon>
        <taxon>Myrtales</taxon>
        <taxon>Lythraceae</taxon>
        <taxon>Trapa</taxon>
    </lineage>
</organism>
<dbReference type="Pfam" id="PF00334">
    <property type="entry name" value="NDK"/>
    <property type="match status" value="1"/>
</dbReference>
<evidence type="ECO:0000256" key="14">
    <source>
        <dbReference type="ARBA" id="ARBA00022842"/>
    </source>
</evidence>
<dbReference type="SUPFAM" id="SSF54919">
    <property type="entry name" value="Nucleoside diphosphate kinase, NDK"/>
    <property type="match status" value="1"/>
</dbReference>
<dbReference type="Gene3D" id="2.30.29.30">
    <property type="entry name" value="Pleckstrin-homology domain (PH domain)/Phosphotyrosine-binding domain (PTB)"/>
    <property type="match status" value="1"/>
</dbReference>
<gene>
    <name evidence="21" type="ORF">SAY87_021020</name>
</gene>
<dbReference type="GO" id="GO:0005758">
    <property type="term" value="C:mitochondrial intermembrane space"/>
    <property type="evidence" value="ECO:0007669"/>
    <property type="project" value="UniProtKB-SubCell"/>
</dbReference>
<evidence type="ECO:0000256" key="19">
    <source>
        <dbReference type="SAM" id="Coils"/>
    </source>
</evidence>
<proteinExistence type="inferred from homology"/>
<evidence type="ECO:0000256" key="10">
    <source>
        <dbReference type="ARBA" id="ARBA00022723"/>
    </source>
</evidence>
<evidence type="ECO:0000259" key="20">
    <source>
        <dbReference type="SMART" id="SM00562"/>
    </source>
</evidence>
<evidence type="ECO:0000256" key="18">
    <source>
        <dbReference type="RuleBase" id="RU004011"/>
    </source>
</evidence>
<dbReference type="EMBL" id="JAXIOK010000016">
    <property type="protein sequence ID" value="KAK4752222.1"/>
    <property type="molecule type" value="Genomic_DNA"/>
</dbReference>
<evidence type="ECO:0000256" key="9">
    <source>
        <dbReference type="ARBA" id="ARBA00022679"/>
    </source>
</evidence>
<dbReference type="InterPro" id="IPR001564">
    <property type="entry name" value="Nucleoside_diP_kinase"/>
</dbReference>
<feature type="binding site" evidence="17">
    <location>
        <position position="393"/>
    </location>
    <ligand>
        <name>ATP</name>
        <dbReference type="ChEBI" id="CHEBI:30616"/>
    </ligand>
</feature>
<protein>
    <recommendedName>
        <fullName evidence="8">nucleoside-diphosphate kinase</fullName>
        <ecNumber evidence="8">2.7.4.6</ecNumber>
    </recommendedName>
</protein>
<feature type="binding site" evidence="17">
    <location>
        <position position="486"/>
    </location>
    <ligand>
        <name>ATP</name>
        <dbReference type="ChEBI" id="CHEBI:30616"/>
    </ligand>
</feature>
<comment type="caution">
    <text evidence="21">The sequence shown here is derived from an EMBL/GenBank/DDBJ whole genome shotgun (WGS) entry which is preliminary data.</text>
</comment>
<dbReference type="InterPro" id="IPR036850">
    <property type="entry name" value="NDK-like_dom_sf"/>
</dbReference>
<dbReference type="GO" id="GO:0009543">
    <property type="term" value="C:chloroplast thylakoid lumen"/>
    <property type="evidence" value="ECO:0007669"/>
    <property type="project" value="UniProtKB-SubCell"/>
</dbReference>
<comment type="similarity">
    <text evidence="6 17 18">Belongs to the NDK family.</text>
</comment>
<evidence type="ECO:0000256" key="3">
    <source>
        <dbReference type="ARBA" id="ARBA00001946"/>
    </source>
</evidence>
<evidence type="ECO:0000256" key="12">
    <source>
        <dbReference type="ARBA" id="ARBA00022777"/>
    </source>
</evidence>
<keyword evidence="12" id="KW-0418">Kinase</keyword>
<evidence type="ECO:0000256" key="7">
    <source>
        <dbReference type="ARBA" id="ARBA00011643"/>
    </source>
</evidence>
<dbReference type="AlphaFoldDB" id="A0AAN7PNW4"/>
<evidence type="ECO:0000256" key="5">
    <source>
        <dbReference type="ARBA" id="ARBA00004569"/>
    </source>
</evidence>
<dbReference type="PROSITE" id="PS00469">
    <property type="entry name" value="NDPK"/>
    <property type="match status" value="1"/>
</dbReference>
<evidence type="ECO:0000256" key="1">
    <source>
        <dbReference type="ARBA" id="ARBA00000082"/>
    </source>
</evidence>
<comment type="cofactor">
    <cofactor evidence="3">
        <name>Mg(2+)</name>
        <dbReference type="ChEBI" id="CHEBI:18420"/>
    </cofactor>
</comment>
<dbReference type="InterPro" id="IPR023005">
    <property type="entry name" value="Nucleoside_diP_kinase_AS"/>
</dbReference>
<dbReference type="HAMAP" id="MF_00451">
    <property type="entry name" value="NDP_kinase"/>
    <property type="match status" value="1"/>
</dbReference>
<keyword evidence="22" id="KW-1185">Reference proteome</keyword>
<feature type="binding site" evidence="17">
    <location>
        <position position="475"/>
    </location>
    <ligand>
        <name>ATP</name>
        <dbReference type="ChEBI" id="CHEBI:30616"/>
    </ligand>
</feature>
<feature type="active site" description="Pros-phosphohistidine intermediate" evidence="17">
    <location>
        <position position="499"/>
    </location>
</feature>
<dbReference type="PRINTS" id="PR01243">
    <property type="entry name" value="NUCDPKINASE"/>
</dbReference>
<dbReference type="Proteomes" id="UP001345219">
    <property type="component" value="Chromosome 16"/>
</dbReference>
<feature type="binding site" evidence="17">
    <location>
        <position position="469"/>
    </location>
    <ligand>
        <name>ATP</name>
        <dbReference type="ChEBI" id="CHEBI:30616"/>
    </ligand>
</feature>
<sequence length="535" mass="59404">MSTCSPTFIPTTDSFVASRGNLFRYLTFLRTSAQPCFPLLEAICDLLNPLTLIHLVAYWSGLLFMDDGFEMIKLIPDYFSASRAEDSPLPSSSPSCSDPLPAVDSNFLRLRSRLWTRRKLQCASFIMSLFSLKGLHWSSNADGQEKIELPAAEVESLKAELADLEERNAHLKAQLEQADESLRSSFLSGYLYTRTRWTALPGEPPPIDDTDVNDWLPRFVVLHASCLFFYLLCTDLSPLDSTLLSDITEVGSLPDFTLEDEETRYCFYILTRQGLRYECSSISKIQPLSCLKSSPTQKMSSQIFRSASRAARSLLNASKNSRLFSEGRAVASAAAVTFSGKSSLLLSNFAKVGSAETSRGWISGVLALPAAVYMLQEQEAHAAEMERTFIAIKPDGVQRGLISEIIARFERKGFKLVAIKIVVPSKGFAQKHYHDLKERPFFNGLCDFLSSGPVVAMVWEGEGVIKYGRKFIGATDPQKSEPGTIRGDLAVVVGRNIIHGSDGPETAKDEINLWFKPEELVAYTSNAEKWIYGVN</sequence>
<dbReference type="PANTHER" id="PTHR34837">
    <property type="entry name" value="OS05G0595500 PROTEIN"/>
    <property type="match status" value="1"/>
</dbReference>
<feature type="domain" description="Nucleoside diphosphate kinase-like" evidence="20">
    <location>
        <begin position="385"/>
        <end position="522"/>
    </location>
</feature>
<feature type="coiled-coil region" evidence="19">
    <location>
        <begin position="147"/>
        <end position="181"/>
    </location>
</feature>
<dbReference type="SUPFAM" id="SSF50729">
    <property type="entry name" value="PH domain-like"/>
    <property type="match status" value="1"/>
</dbReference>
<evidence type="ECO:0000256" key="15">
    <source>
        <dbReference type="ARBA" id="ARBA00023080"/>
    </source>
</evidence>
<evidence type="ECO:0000256" key="16">
    <source>
        <dbReference type="ARBA" id="ARBA00058621"/>
    </source>
</evidence>
<keyword evidence="14" id="KW-0460">Magnesium</keyword>
<dbReference type="Gene3D" id="3.30.70.141">
    <property type="entry name" value="Nucleoside diphosphate kinase-like domain"/>
    <property type="match status" value="1"/>
</dbReference>
<evidence type="ECO:0000256" key="6">
    <source>
        <dbReference type="ARBA" id="ARBA00008142"/>
    </source>
</evidence>
<keyword evidence="9" id="KW-0808">Transferase</keyword>
<feature type="binding site" evidence="17">
    <location>
        <position position="496"/>
    </location>
    <ligand>
        <name>ATP</name>
        <dbReference type="ChEBI" id="CHEBI:30616"/>
    </ligand>
</feature>
<dbReference type="PANTHER" id="PTHR34837:SF2">
    <property type="entry name" value="OS05G0595500 PROTEIN"/>
    <property type="match status" value="1"/>
</dbReference>
<evidence type="ECO:0000313" key="22">
    <source>
        <dbReference type="Proteomes" id="UP001345219"/>
    </source>
</evidence>
<reference evidence="21 22" key="1">
    <citation type="journal article" date="2023" name="Hortic Res">
        <title>Pangenome of water caltrop reveals structural variations and asymmetric subgenome divergence after allopolyploidization.</title>
        <authorList>
            <person name="Zhang X."/>
            <person name="Chen Y."/>
            <person name="Wang L."/>
            <person name="Yuan Y."/>
            <person name="Fang M."/>
            <person name="Shi L."/>
            <person name="Lu R."/>
            <person name="Comes H.P."/>
            <person name="Ma Y."/>
            <person name="Chen Y."/>
            <person name="Huang G."/>
            <person name="Zhou Y."/>
            <person name="Zheng Z."/>
            <person name="Qiu Y."/>
        </authorList>
    </citation>
    <scope>NUCLEOTIDE SEQUENCE [LARGE SCALE GENOMIC DNA]</scope>
    <source>
        <tissue evidence="21">Roots</tissue>
    </source>
</reference>
<dbReference type="EC" id="2.7.4.6" evidence="8"/>
<dbReference type="NCBIfam" id="NF001908">
    <property type="entry name" value="PRK00668.1"/>
    <property type="match status" value="1"/>
</dbReference>
<dbReference type="SMART" id="SM00562">
    <property type="entry name" value="NDK"/>
    <property type="match status" value="1"/>
</dbReference>